<gene>
    <name evidence="2" type="ORF">BDN70DRAFT_189837</name>
</gene>
<keyword evidence="3" id="KW-1185">Reference proteome</keyword>
<evidence type="ECO:0000256" key="1">
    <source>
        <dbReference type="SAM" id="MobiDB-lite"/>
    </source>
</evidence>
<feature type="region of interest" description="Disordered" evidence="1">
    <location>
        <begin position="124"/>
        <end position="160"/>
    </location>
</feature>
<dbReference type="AlphaFoldDB" id="A0A9P6CXY8"/>
<name>A0A9P6CXY8_9AGAR</name>
<dbReference type="Proteomes" id="UP000807469">
    <property type="component" value="Unassembled WGS sequence"/>
</dbReference>
<reference evidence="2" key="1">
    <citation type="submission" date="2020-11" db="EMBL/GenBank/DDBJ databases">
        <authorList>
            <consortium name="DOE Joint Genome Institute"/>
            <person name="Ahrendt S."/>
            <person name="Riley R."/>
            <person name="Andreopoulos W."/>
            <person name="Labutti K."/>
            <person name="Pangilinan J."/>
            <person name="Ruiz-Duenas F.J."/>
            <person name="Barrasa J.M."/>
            <person name="Sanchez-Garcia M."/>
            <person name="Camarero S."/>
            <person name="Miyauchi S."/>
            <person name="Serrano A."/>
            <person name="Linde D."/>
            <person name="Babiker R."/>
            <person name="Drula E."/>
            <person name="Ayuso-Fernandez I."/>
            <person name="Pacheco R."/>
            <person name="Padilla G."/>
            <person name="Ferreira P."/>
            <person name="Barriuso J."/>
            <person name="Kellner H."/>
            <person name="Castanera R."/>
            <person name="Alfaro M."/>
            <person name="Ramirez L."/>
            <person name="Pisabarro A.G."/>
            <person name="Kuo A."/>
            <person name="Tritt A."/>
            <person name="Lipzen A."/>
            <person name="He G."/>
            <person name="Yan M."/>
            <person name="Ng V."/>
            <person name="Cullen D."/>
            <person name="Martin F."/>
            <person name="Rosso M.-N."/>
            <person name="Henrissat B."/>
            <person name="Hibbett D."/>
            <person name="Martinez A.T."/>
            <person name="Grigoriev I.V."/>
        </authorList>
    </citation>
    <scope>NUCLEOTIDE SEQUENCE</scope>
    <source>
        <strain evidence="2">CIRM-BRFM 674</strain>
    </source>
</reference>
<proteinExistence type="predicted"/>
<dbReference type="EMBL" id="MU155306">
    <property type="protein sequence ID" value="KAF9476108.1"/>
    <property type="molecule type" value="Genomic_DNA"/>
</dbReference>
<feature type="compositionally biased region" description="Polar residues" evidence="1">
    <location>
        <begin position="135"/>
        <end position="148"/>
    </location>
</feature>
<comment type="caution">
    <text evidence="2">The sequence shown here is derived from an EMBL/GenBank/DDBJ whole genome shotgun (WGS) entry which is preliminary data.</text>
</comment>
<evidence type="ECO:0000313" key="3">
    <source>
        <dbReference type="Proteomes" id="UP000807469"/>
    </source>
</evidence>
<protein>
    <submittedName>
        <fullName evidence="2">Uncharacterized protein</fullName>
    </submittedName>
</protein>
<evidence type="ECO:0000313" key="2">
    <source>
        <dbReference type="EMBL" id="KAF9476108.1"/>
    </source>
</evidence>
<organism evidence="2 3">
    <name type="scientific">Pholiota conissans</name>
    <dbReference type="NCBI Taxonomy" id="109636"/>
    <lineage>
        <taxon>Eukaryota</taxon>
        <taxon>Fungi</taxon>
        <taxon>Dikarya</taxon>
        <taxon>Basidiomycota</taxon>
        <taxon>Agaricomycotina</taxon>
        <taxon>Agaricomycetes</taxon>
        <taxon>Agaricomycetidae</taxon>
        <taxon>Agaricales</taxon>
        <taxon>Agaricineae</taxon>
        <taxon>Strophariaceae</taxon>
        <taxon>Pholiota</taxon>
    </lineage>
</organism>
<accession>A0A9P6CXY8</accession>
<sequence length="222" mass="24782">MMPSQRALSSATLTFICMRCDRRSVYFNLKKHSVVGHHLLFLHDSIEVKAIKEVKGSEMERQLHNLNTHIVTLDQNVEKINMHLKDVAAVKSTMEDVVKMIGFKDNEELITASAICIDTQETRQTSLDDEEGVTTALSRSSDTASTKNAAHPSVGPADKAEISARMEQYNLRNRLEALETRVDSILTYHTALESKMDALEVNINQKLGDILALMREGTGILS</sequence>